<dbReference type="PANTHER" id="PTHR48081">
    <property type="entry name" value="AB HYDROLASE SUPERFAMILY PROTEIN C4A8.06C"/>
    <property type="match status" value="1"/>
</dbReference>
<dbReference type="SUPFAM" id="SSF53474">
    <property type="entry name" value="alpha/beta-Hydrolases"/>
    <property type="match status" value="1"/>
</dbReference>
<dbReference type="GO" id="GO:0016787">
    <property type="term" value="F:hydrolase activity"/>
    <property type="evidence" value="ECO:0007669"/>
    <property type="project" value="UniProtKB-KW"/>
</dbReference>
<organism evidence="3 4">
    <name type="scientific">Paraphoma chrysanthemicola</name>
    <dbReference type="NCBI Taxonomy" id="798071"/>
    <lineage>
        <taxon>Eukaryota</taxon>
        <taxon>Fungi</taxon>
        <taxon>Dikarya</taxon>
        <taxon>Ascomycota</taxon>
        <taxon>Pezizomycotina</taxon>
        <taxon>Dothideomycetes</taxon>
        <taxon>Pleosporomycetidae</taxon>
        <taxon>Pleosporales</taxon>
        <taxon>Pleosporineae</taxon>
        <taxon>Phaeosphaeriaceae</taxon>
        <taxon>Paraphoma</taxon>
    </lineage>
</organism>
<dbReference type="PANTHER" id="PTHR48081:SF8">
    <property type="entry name" value="ALPHA_BETA HYDROLASE FOLD-3 DOMAIN-CONTAINING PROTEIN-RELATED"/>
    <property type="match status" value="1"/>
</dbReference>
<dbReference type="Proteomes" id="UP000813461">
    <property type="component" value="Unassembled WGS sequence"/>
</dbReference>
<evidence type="ECO:0000313" key="4">
    <source>
        <dbReference type="Proteomes" id="UP000813461"/>
    </source>
</evidence>
<evidence type="ECO:0000259" key="2">
    <source>
        <dbReference type="Pfam" id="PF07859"/>
    </source>
</evidence>
<dbReference type="Pfam" id="PF07859">
    <property type="entry name" value="Abhydrolase_3"/>
    <property type="match status" value="1"/>
</dbReference>
<dbReference type="OrthoDB" id="408631at2759"/>
<accession>A0A8K0R0J2</accession>
<gene>
    <name evidence="3" type="ORF">FB567DRAFT_595793</name>
</gene>
<comment type="caution">
    <text evidence="3">The sequence shown here is derived from an EMBL/GenBank/DDBJ whole genome shotgun (WGS) entry which is preliminary data.</text>
</comment>
<dbReference type="InterPro" id="IPR050300">
    <property type="entry name" value="GDXG_lipolytic_enzyme"/>
</dbReference>
<name>A0A8K0R0J2_9PLEO</name>
<dbReference type="InterPro" id="IPR013094">
    <property type="entry name" value="AB_hydrolase_3"/>
</dbReference>
<dbReference type="Gene3D" id="3.40.50.1820">
    <property type="entry name" value="alpha/beta hydrolase"/>
    <property type="match status" value="1"/>
</dbReference>
<keyword evidence="1 3" id="KW-0378">Hydrolase</keyword>
<keyword evidence="4" id="KW-1185">Reference proteome</keyword>
<sequence length="344" mass="37902">MDFSALGHPSQEWLSFLESNPQAALDGFTNNNPTHAAEFRHTSNQARSATSAALIAKTSLDQRVTMSTMHIPTETSYHIPLRIYRPTAPRENQLNGAVLYFHGGGFLLGDENTDDYLCCRVADETNTIVLSVIYRHTHKYSHPAQVDDAWSAYEYLRDNAASIEPAIQTSLVVMGISAGCTLAASVILQDLEFAEERAGYKSCISGAVLGIPWLVHVDNYPFDLFASREVAAKVQNKDAPVIPSARLEMFSSLLGADPKERLLNVPLLSDGELRGWPKTAMLVAGADPLRDDGLMFGKRLESLGVDTKMHTYPGLPHGFRRWPQLASTAEFDKNIVEGILWAAR</sequence>
<proteinExistence type="predicted"/>
<dbReference type="InterPro" id="IPR029058">
    <property type="entry name" value="AB_hydrolase_fold"/>
</dbReference>
<reference evidence="3" key="1">
    <citation type="journal article" date="2021" name="Nat. Commun.">
        <title>Genetic determinants of endophytism in the Arabidopsis root mycobiome.</title>
        <authorList>
            <person name="Mesny F."/>
            <person name="Miyauchi S."/>
            <person name="Thiergart T."/>
            <person name="Pickel B."/>
            <person name="Atanasova L."/>
            <person name="Karlsson M."/>
            <person name="Huettel B."/>
            <person name="Barry K.W."/>
            <person name="Haridas S."/>
            <person name="Chen C."/>
            <person name="Bauer D."/>
            <person name="Andreopoulos W."/>
            <person name="Pangilinan J."/>
            <person name="LaButti K."/>
            <person name="Riley R."/>
            <person name="Lipzen A."/>
            <person name="Clum A."/>
            <person name="Drula E."/>
            <person name="Henrissat B."/>
            <person name="Kohler A."/>
            <person name="Grigoriev I.V."/>
            <person name="Martin F.M."/>
            <person name="Hacquard S."/>
        </authorList>
    </citation>
    <scope>NUCLEOTIDE SEQUENCE</scope>
    <source>
        <strain evidence="3">MPI-SDFR-AT-0120</strain>
    </source>
</reference>
<protein>
    <submittedName>
        <fullName evidence="3">Alpha/Beta hydrolase protein</fullName>
    </submittedName>
</protein>
<evidence type="ECO:0000313" key="3">
    <source>
        <dbReference type="EMBL" id="KAH7079812.1"/>
    </source>
</evidence>
<feature type="domain" description="Alpha/beta hydrolase fold-3" evidence="2">
    <location>
        <begin position="98"/>
        <end position="319"/>
    </location>
</feature>
<dbReference type="EMBL" id="JAGMVJ010000016">
    <property type="protein sequence ID" value="KAH7079812.1"/>
    <property type="molecule type" value="Genomic_DNA"/>
</dbReference>
<evidence type="ECO:0000256" key="1">
    <source>
        <dbReference type="ARBA" id="ARBA00022801"/>
    </source>
</evidence>
<dbReference type="AlphaFoldDB" id="A0A8K0R0J2"/>